<feature type="compositionally biased region" description="Basic residues" evidence="2">
    <location>
        <begin position="490"/>
        <end position="499"/>
    </location>
</feature>
<sequence>MVAEESTGNEAFGKRSDGAAGQAPSAASMEREQLLKKIAELRQQLRRQERAATSVEARLKARKAEIVDVNYALSKRLDDNYDIIAELERRLLRLETEWEENRTRYEEERKDRDNALEKRATAEGFRLQGLRDDLEKLAPLIAEKEALLRRQEELVAEQEGMKGGTWKRVVERERGLIRDRNKLLQQNFDQVRLAVERIRQSSDLTREKTIRHTITTNEKLREQMLSQRLESEASHHRYKVAVGENSRLERELKIAEAFVEQVSAQVAAAEKRLKTLRKLHQRVDNDADTVGVDSIVSSVSEENSVVTYGIPGTTYPELSALKREVDAALEAERTLEKAIGQAEKAGDPLAFAALDVFFQLEQEYAFGPSSRKGKKVAARAYGEVPPIPLFTSCPVDMIVKVLRRAFKALSKRGFASCDVHDRAQKALILPSISSSKDAASEATELASLSTQHHPETASASTRNIQDTFSTKEKSTQTEPELGCSNEAAKARRRRVRGGL</sequence>
<feature type="coiled-coil region" evidence="1">
    <location>
        <begin position="245"/>
        <end position="286"/>
    </location>
</feature>
<evidence type="ECO:0000313" key="3">
    <source>
        <dbReference type="EMBL" id="CAD8256379.1"/>
    </source>
</evidence>
<accession>A0A7R9YBW8</accession>
<evidence type="ECO:0008006" key="4">
    <source>
        <dbReference type="Google" id="ProtNLM"/>
    </source>
</evidence>
<protein>
    <recommendedName>
        <fullName evidence="4">Cilia- and flagella-associated protein 157</fullName>
    </recommendedName>
</protein>
<feature type="region of interest" description="Disordered" evidence="2">
    <location>
        <begin position="443"/>
        <end position="499"/>
    </location>
</feature>
<proteinExistence type="predicted"/>
<reference evidence="3" key="1">
    <citation type="submission" date="2021-01" db="EMBL/GenBank/DDBJ databases">
        <authorList>
            <person name="Corre E."/>
            <person name="Pelletier E."/>
            <person name="Niang G."/>
            <person name="Scheremetjew M."/>
            <person name="Finn R."/>
            <person name="Kale V."/>
            <person name="Holt S."/>
            <person name="Cochrane G."/>
            <person name="Meng A."/>
            <person name="Brown T."/>
            <person name="Cohen L."/>
        </authorList>
    </citation>
    <scope>NUCLEOTIDE SEQUENCE</scope>
    <source>
        <strain evidence="3">CCMP2078</strain>
    </source>
</reference>
<keyword evidence="1" id="KW-0175">Coiled coil</keyword>
<feature type="compositionally biased region" description="Polar residues" evidence="2">
    <location>
        <begin position="457"/>
        <end position="468"/>
    </location>
</feature>
<evidence type="ECO:0000256" key="1">
    <source>
        <dbReference type="SAM" id="Coils"/>
    </source>
</evidence>
<dbReference type="AlphaFoldDB" id="A0A7R9YBW8"/>
<name>A0A7R9YBW8_9STRA</name>
<feature type="region of interest" description="Disordered" evidence="2">
    <location>
        <begin position="1"/>
        <end position="31"/>
    </location>
</feature>
<dbReference type="EMBL" id="HBEA01007655">
    <property type="protein sequence ID" value="CAD8256379.1"/>
    <property type="molecule type" value="Transcribed_RNA"/>
</dbReference>
<organism evidence="3">
    <name type="scientific">Pinguiococcus pyrenoidosus</name>
    <dbReference type="NCBI Taxonomy" id="172671"/>
    <lineage>
        <taxon>Eukaryota</taxon>
        <taxon>Sar</taxon>
        <taxon>Stramenopiles</taxon>
        <taxon>Ochrophyta</taxon>
        <taxon>Pinguiophyceae</taxon>
        <taxon>Pinguiochrysidales</taxon>
        <taxon>Pinguiochrysidaceae</taxon>
        <taxon>Pinguiococcus</taxon>
    </lineage>
</organism>
<gene>
    <name evidence="3" type="ORF">PPYR1160_LOCUS5871</name>
</gene>
<evidence type="ECO:0000256" key="2">
    <source>
        <dbReference type="SAM" id="MobiDB-lite"/>
    </source>
</evidence>
<feature type="coiled-coil region" evidence="1">
    <location>
        <begin position="31"/>
        <end position="104"/>
    </location>
</feature>